<keyword evidence="1" id="KW-0472">Membrane</keyword>
<proteinExistence type="predicted"/>
<evidence type="ECO:0000259" key="2">
    <source>
        <dbReference type="Pfam" id="PF19982"/>
    </source>
</evidence>
<keyword evidence="4" id="KW-1185">Reference proteome</keyword>
<evidence type="ECO:0000313" key="4">
    <source>
        <dbReference type="Proteomes" id="UP000732399"/>
    </source>
</evidence>
<dbReference type="InterPro" id="IPR046303">
    <property type="entry name" value="DUF6418"/>
</dbReference>
<name>A0ABX1CHQ8_9SPHN</name>
<gene>
    <name evidence="3" type="ORF">HBH26_02790</name>
</gene>
<feature type="transmembrane region" description="Helical" evidence="1">
    <location>
        <begin position="242"/>
        <end position="262"/>
    </location>
</feature>
<keyword evidence="1" id="KW-0812">Transmembrane</keyword>
<feature type="domain" description="DUF6418" evidence="2">
    <location>
        <begin position="318"/>
        <end position="417"/>
    </location>
</feature>
<protein>
    <recommendedName>
        <fullName evidence="2">DUF6418 domain-containing protein</fullName>
    </recommendedName>
</protein>
<feature type="transmembrane region" description="Helical" evidence="1">
    <location>
        <begin position="66"/>
        <end position="85"/>
    </location>
</feature>
<dbReference type="Pfam" id="PF19982">
    <property type="entry name" value="DUF6418"/>
    <property type="match status" value="1"/>
</dbReference>
<comment type="caution">
    <text evidence="3">The sequence shown here is derived from an EMBL/GenBank/DDBJ whole genome shotgun (WGS) entry which is preliminary data.</text>
</comment>
<evidence type="ECO:0000313" key="3">
    <source>
        <dbReference type="EMBL" id="NJR77541.1"/>
    </source>
</evidence>
<reference evidence="3 4" key="1">
    <citation type="submission" date="2020-03" db="EMBL/GenBank/DDBJ databases">
        <authorList>
            <person name="Wang L."/>
            <person name="He N."/>
            <person name="Li Y."/>
            <person name="Fang Y."/>
            <person name="Zhang F."/>
        </authorList>
    </citation>
    <scope>NUCLEOTIDE SEQUENCE [LARGE SCALE GENOMIC DNA]</scope>
    <source>
        <strain evidence="3 4">36D10-4-7</strain>
    </source>
</reference>
<accession>A0ABX1CHQ8</accession>
<keyword evidence="1" id="KW-1133">Transmembrane helix</keyword>
<evidence type="ECO:0000256" key="1">
    <source>
        <dbReference type="SAM" id="Phobius"/>
    </source>
</evidence>
<sequence length="452" mass="49172">MWLTFATVAAVAAAIVLLARKRRAAAVAGFFILFSLGTRVLAASYVDLAGPIYALELDRYIGGGQITAPFAPFILVVIAALAFVFRPKILRRLLSGGEATSIYGAEAENVLFLAICAFVGVLYLEMLIVGPIPLFAGIDRITYDQTIGGPIHGLVMGNGAVFAFLIGAMFVLPRLRGGQFDFRYVAVFGAMMVYFGLTGNRFSIFYRDTSYLLMAIAAVPAVGAAGWALGEGRSGFARFLTSRAAVAATVLMATAAIGMLLFNSFYNVRGYRNADEQFQQRSLVQPIELWATALDRLQQRGGEPSPATWHDTFVDPIDPSRNTTVQALMIQDLGYSRAYELLEAGQQYAGGYPEILLELIGYWPGLLFALIFALVSAWLLRFAVISLSTGRLLTSLVAIYVYFGTSLLYIGGMLNFVFAATYWIKIGVLVALHFFEKSRARQVASLPIVQPA</sequence>
<feature type="transmembrane region" description="Helical" evidence="1">
    <location>
        <begin position="110"/>
        <end position="138"/>
    </location>
</feature>
<feature type="transmembrane region" description="Helical" evidence="1">
    <location>
        <begin position="150"/>
        <end position="172"/>
    </location>
</feature>
<organism evidence="3 4">
    <name type="scientific">Sphingomonas corticis</name>
    <dbReference type="NCBI Taxonomy" id="2722791"/>
    <lineage>
        <taxon>Bacteria</taxon>
        <taxon>Pseudomonadati</taxon>
        <taxon>Pseudomonadota</taxon>
        <taxon>Alphaproteobacteria</taxon>
        <taxon>Sphingomonadales</taxon>
        <taxon>Sphingomonadaceae</taxon>
        <taxon>Sphingomonas</taxon>
    </lineage>
</organism>
<feature type="transmembrane region" description="Helical" evidence="1">
    <location>
        <begin position="416"/>
        <end position="435"/>
    </location>
</feature>
<dbReference type="Proteomes" id="UP000732399">
    <property type="component" value="Unassembled WGS sequence"/>
</dbReference>
<feature type="transmembrane region" description="Helical" evidence="1">
    <location>
        <begin position="392"/>
        <end position="410"/>
    </location>
</feature>
<feature type="transmembrane region" description="Helical" evidence="1">
    <location>
        <begin position="184"/>
        <end position="204"/>
    </location>
</feature>
<feature type="transmembrane region" description="Helical" evidence="1">
    <location>
        <begin position="360"/>
        <end position="380"/>
    </location>
</feature>
<dbReference type="RefSeq" id="WP_168133098.1">
    <property type="nucleotide sequence ID" value="NZ_JAAVJH010000002.1"/>
</dbReference>
<dbReference type="EMBL" id="JAAVJH010000002">
    <property type="protein sequence ID" value="NJR77541.1"/>
    <property type="molecule type" value="Genomic_DNA"/>
</dbReference>
<feature type="transmembrane region" description="Helical" evidence="1">
    <location>
        <begin position="210"/>
        <end position="230"/>
    </location>
</feature>